<evidence type="ECO:0000259" key="1">
    <source>
        <dbReference type="Pfam" id="PF08646"/>
    </source>
</evidence>
<feature type="domain" description="Replication factor A C-terminal" evidence="1">
    <location>
        <begin position="216"/>
        <end position="290"/>
    </location>
</feature>
<dbReference type="PANTHER" id="PTHR47165:SF4">
    <property type="entry name" value="OS03G0429900 PROTEIN"/>
    <property type="match status" value="1"/>
</dbReference>
<dbReference type="CDD" id="cd04481">
    <property type="entry name" value="RPA1_DBD_B_like"/>
    <property type="match status" value="1"/>
</dbReference>
<dbReference type="InterPro" id="IPR013955">
    <property type="entry name" value="Rep_factor-A_C"/>
</dbReference>
<protein>
    <recommendedName>
        <fullName evidence="1">Replication factor A C-terminal domain-containing protein</fullName>
    </recommendedName>
</protein>
<keyword evidence="3" id="KW-1185">Reference proteome</keyword>
<organism evidence="2 3">
    <name type="scientific">Cuscuta epithymum</name>
    <dbReference type="NCBI Taxonomy" id="186058"/>
    <lineage>
        <taxon>Eukaryota</taxon>
        <taxon>Viridiplantae</taxon>
        <taxon>Streptophyta</taxon>
        <taxon>Embryophyta</taxon>
        <taxon>Tracheophyta</taxon>
        <taxon>Spermatophyta</taxon>
        <taxon>Magnoliopsida</taxon>
        <taxon>eudicotyledons</taxon>
        <taxon>Gunneridae</taxon>
        <taxon>Pentapetalae</taxon>
        <taxon>asterids</taxon>
        <taxon>lamiids</taxon>
        <taxon>Solanales</taxon>
        <taxon>Convolvulaceae</taxon>
        <taxon>Cuscuteae</taxon>
        <taxon>Cuscuta</taxon>
        <taxon>Cuscuta subgen. Cuscuta</taxon>
    </lineage>
</organism>
<dbReference type="Pfam" id="PF08646">
    <property type="entry name" value="Rep_fac-A_C"/>
    <property type="match status" value="1"/>
</dbReference>
<comment type="caution">
    <text evidence="2">The sequence shown here is derived from an EMBL/GenBank/DDBJ whole genome shotgun (WGS) entry which is preliminary data.</text>
</comment>
<dbReference type="Gene3D" id="2.40.50.140">
    <property type="entry name" value="Nucleic acid-binding proteins"/>
    <property type="match status" value="2"/>
</dbReference>
<dbReference type="Proteomes" id="UP001152523">
    <property type="component" value="Unassembled WGS sequence"/>
</dbReference>
<gene>
    <name evidence="2" type="ORF">CEPIT_LOCUS42259</name>
</gene>
<dbReference type="EMBL" id="CAMAPF010001079">
    <property type="protein sequence ID" value="CAH9145490.1"/>
    <property type="molecule type" value="Genomic_DNA"/>
</dbReference>
<dbReference type="AlphaFoldDB" id="A0AAV0GCP1"/>
<evidence type="ECO:0000313" key="2">
    <source>
        <dbReference type="EMBL" id="CAH9145490.1"/>
    </source>
</evidence>
<dbReference type="SUPFAM" id="SSF50249">
    <property type="entry name" value="Nucleic acid-binding proteins"/>
    <property type="match status" value="2"/>
</dbReference>
<accession>A0AAV0GCP1</accession>
<evidence type="ECO:0000313" key="3">
    <source>
        <dbReference type="Proteomes" id="UP001152523"/>
    </source>
</evidence>
<name>A0AAV0GCP1_9ASTE</name>
<proteinExistence type="predicted"/>
<dbReference type="PANTHER" id="PTHR47165">
    <property type="entry name" value="OS03G0429900 PROTEIN"/>
    <property type="match status" value="1"/>
</dbReference>
<reference evidence="2" key="1">
    <citation type="submission" date="2022-07" db="EMBL/GenBank/DDBJ databases">
        <authorList>
            <person name="Macas J."/>
            <person name="Novak P."/>
            <person name="Neumann P."/>
        </authorList>
    </citation>
    <scope>NUCLEOTIDE SEQUENCE</scope>
</reference>
<dbReference type="InterPro" id="IPR012340">
    <property type="entry name" value="NA-bd_OB-fold"/>
</dbReference>
<sequence length="294" mass="33701">MLWRPTQHPYRFYFNQRTKFMPQPNGTHPLFPLTTYKFTSFEDVMNSPDIDGPDLIDIIGVYNPSELVKKPPASEDPSTWCSFQLHDLQNKVLNCTLWNEYVDQLDTYLLAPRQNPIVVLLQLCRINKRWDGTKGVATSFYVSKLILDEHITEIEDFRSSFLSTKGSFPSPLTQSSSSSVLSADVAAEIGLTIPLSELSSAKEVHGCWVYGQISSIISWKTWAYLGCDEPRCFKKVIKDNGKLRCVNCHKQICKGIWRYNLRLRVNHNCDNVEFMFWDLEAQRLLGKASNSTST</sequence>